<evidence type="ECO:0000256" key="4">
    <source>
        <dbReference type="ARBA" id="ARBA00022679"/>
    </source>
</evidence>
<evidence type="ECO:0000256" key="5">
    <source>
        <dbReference type="ARBA" id="ARBA00022944"/>
    </source>
</evidence>
<dbReference type="HOGENOM" id="CLU_029598_0_0_9"/>
<dbReference type="eggNOG" id="COG1887">
    <property type="taxonomic scope" value="Bacteria"/>
</dbReference>
<evidence type="ECO:0000313" key="7">
    <source>
        <dbReference type="EMBL" id="ADU21764.1"/>
    </source>
</evidence>
<name>E6UDX7_RUMA7</name>
<comment type="subcellular location">
    <subcellularLocation>
        <location evidence="1">Cell membrane</location>
        <topology evidence="1">Peripheral membrane protein</topology>
    </subcellularLocation>
</comment>
<dbReference type="EMBL" id="CP002403">
    <property type="protein sequence ID" value="ADU21764.1"/>
    <property type="molecule type" value="Genomic_DNA"/>
</dbReference>
<dbReference type="RefSeq" id="WP_013497936.1">
    <property type="nucleotide sequence ID" value="NC_014833.1"/>
</dbReference>
<dbReference type="InterPro" id="IPR007554">
    <property type="entry name" value="Glycerophosphate_synth"/>
</dbReference>
<gene>
    <name evidence="7" type="ordered locus">Rumal_1248</name>
</gene>
<dbReference type="KEGG" id="ral:Rumal_1248"/>
<dbReference type="STRING" id="697329.Rumal_1248"/>
<accession>E6UDX7</accession>
<dbReference type="Proteomes" id="UP000006919">
    <property type="component" value="Chromosome"/>
</dbReference>
<dbReference type="Pfam" id="PF04464">
    <property type="entry name" value="Glyphos_transf"/>
    <property type="match status" value="1"/>
</dbReference>
<dbReference type="AlphaFoldDB" id="E6UDX7"/>
<proteinExistence type="inferred from homology"/>
<dbReference type="GO" id="GO:0005886">
    <property type="term" value="C:plasma membrane"/>
    <property type="evidence" value="ECO:0007669"/>
    <property type="project" value="UniProtKB-SubCell"/>
</dbReference>
<keyword evidence="6" id="KW-0472">Membrane</keyword>
<dbReference type="SUPFAM" id="SSF53756">
    <property type="entry name" value="UDP-Glycosyltransferase/glycogen phosphorylase"/>
    <property type="match status" value="1"/>
</dbReference>
<dbReference type="InterPro" id="IPR051612">
    <property type="entry name" value="Teichoic_Acid_Biosynth"/>
</dbReference>
<organism evidence="7 8">
    <name type="scientific">Ruminococcus albus (strain ATCC 27210 / DSM 20455 / JCM 14654 / NCDO 2250 / 7)</name>
    <dbReference type="NCBI Taxonomy" id="697329"/>
    <lineage>
        <taxon>Bacteria</taxon>
        <taxon>Bacillati</taxon>
        <taxon>Bacillota</taxon>
        <taxon>Clostridia</taxon>
        <taxon>Eubacteriales</taxon>
        <taxon>Oscillospiraceae</taxon>
        <taxon>Ruminococcus</taxon>
    </lineage>
</organism>
<sequence length="370" mass="42634">MSLKLKLRQIAKMLLQNMLLPCIYFIFSRGKIEKGLVLFADAHHSNCPFSMRVMRHKVAKMKGVHVKEFYLDLKKCSKHELVRFILDFMIAYGRAEYVFICDTFLPVSSCRKRSGTFVTQLWHSGGLLKKAGYDSEDCVPSFYKGEVFGGYDLWTVSAPCVAPVIARSFRQRYDNVRSLGISRTDIYYSRKYNDLCRKKFFEAHPEAVGRKIVLWAPTFRGNAAEPYVVGGEDIEKVCADNGWYLIKKLHPHMQPDDGFPAERLFAVADILVTDYSSVVFDWLLYRKPFVFFAPDLDDFDTERGFYVDYHSFPTTVAQNAAELSDAIENELYHRSAAELEKCVRYHMGSCDGHSTDRIIAEIFGRKEEEI</sequence>
<evidence type="ECO:0000256" key="3">
    <source>
        <dbReference type="ARBA" id="ARBA00022475"/>
    </source>
</evidence>
<dbReference type="InterPro" id="IPR043148">
    <property type="entry name" value="TagF_C"/>
</dbReference>
<dbReference type="PANTHER" id="PTHR37316">
    <property type="entry name" value="TEICHOIC ACID GLYCEROL-PHOSPHATE PRIMASE"/>
    <property type="match status" value="1"/>
</dbReference>
<dbReference type="PANTHER" id="PTHR37316:SF2">
    <property type="entry name" value="TEICHOIC ACID RIBITOL-PHOSPHATE POLYMERASE TARK"/>
    <property type="match status" value="1"/>
</dbReference>
<dbReference type="Gene3D" id="3.40.50.11820">
    <property type="match status" value="1"/>
</dbReference>
<reference evidence="7 8" key="1">
    <citation type="journal article" date="2011" name="J. Bacteriol.">
        <title>Complete genome of the cellulolytic ruminal bacterium Ruminococcus albus 7.</title>
        <authorList>
            <person name="Suen G."/>
            <person name="Stevenson D.M."/>
            <person name="Bruce D.C."/>
            <person name="Chertkov O."/>
            <person name="Copeland A."/>
            <person name="Cheng J.F."/>
            <person name="Detter C."/>
            <person name="Detter J.C."/>
            <person name="Goodwin L.A."/>
            <person name="Han C.S."/>
            <person name="Hauser L.J."/>
            <person name="Ivanova N.N."/>
            <person name="Kyrpides N.C."/>
            <person name="Land M.L."/>
            <person name="Lapidus A."/>
            <person name="Lucas S."/>
            <person name="Ovchinnikova G."/>
            <person name="Pitluck S."/>
            <person name="Tapia R."/>
            <person name="Woyke T."/>
            <person name="Boyum J."/>
            <person name="Mead D."/>
            <person name="Weimer P.J."/>
        </authorList>
    </citation>
    <scope>NUCLEOTIDE SEQUENCE [LARGE SCALE GENOMIC DNA]</scope>
    <source>
        <strain evidence="8">ATCC 27210 / DSM 20455 / JCM 14654 / NCDO 2250 / 7</strain>
    </source>
</reference>
<protein>
    <submittedName>
        <fullName evidence="7">CDP-glycerol:poly(Glycerophosphate) glycerophosphotransferase</fullName>
    </submittedName>
</protein>
<dbReference type="GO" id="GO:0047355">
    <property type="term" value="F:CDP-glycerol glycerophosphotransferase activity"/>
    <property type="evidence" value="ECO:0007669"/>
    <property type="project" value="InterPro"/>
</dbReference>
<dbReference type="Gene3D" id="3.40.50.12580">
    <property type="match status" value="1"/>
</dbReference>
<keyword evidence="3" id="KW-1003">Cell membrane</keyword>
<dbReference type="GO" id="GO:0019350">
    <property type="term" value="P:teichoic acid biosynthetic process"/>
    <property type="evidence" value="ECO:0007669"/>
    <property type="project" value="UniProtKB-KW"/>
</dbReference>
<evidence type="ECO:0000313" key="8">
    <source>
        <dbReference type="Proteomes" id="UP000006919"/>
    </source>
</evidence>
<keyword evidence="4 7" id="KW-0808">Transferase</keyword>
<evidence type="ECO:0000256" key="1">
    <source>
        <dbReference type="ARBA" id="ARBA00004202"/>
    </source>
</evidence>
<evidence type="ECO:0000256" key="2">
    <source>
        <dbReference type="ARBA" id="ARBA00010488"/>
    </source>
</evidence>
<keyword evidence="5" id="KW-0777">Teichoic acid biosynthesis</keyword>
<dbReference type="InterPro" id="IPR043149">
    <property type="entry name" value="TagF_N"/>
</dbReference>
<comment type="similarity">
    <text evidence="2">Belongs to the CDP-glycerol glycerophosphotransferase family.</text>
</comment>
<evidence type="ECO:0000256" key="6">
    <source>
        <dbReference type="ARBA" id="ARBA00023136"/>
    </source>
</evidence>
<dbReference type="OrthoDB" id="9807097at2"/>